<evidence type="ECO:0000313" key="1">
    <source>
        <dbReference type="Proteomes" id="UP000095286"/>
    </source>
</evidence>
<evidence type="ECO:0000313" key="2">
    <source>
        <dbReference type="WBParaSite" id="RSKR_0000819700.1"/>
    </source>
</evidence>
<sequence length="78" mass="8422">MIGAKYIIVFIGIASSLSTILAEPVQHVPGTCKVAVREVTYVTGSCVELGTEIFGCQTENYLDPFNADCHSGNLKRPF</sequence>
<organism evidence="1 2">
    <name type="scientific">Rhabditophanes sp. KR3021</name>
    <dbReference type="NCBI Taxonomy" id="114890"/>
    <lineage>
        <taxon>Eukaryota</taxon>
        <taxon>Metazoa</taxon>
        <taxon>Ecdysozoa</taxon>
        <taxon>Nematoda</taxon>
        <taxon>Chromadorea</taxon>
        <taxon>Rhabditida</taxon>
        <taxon>Tylenchina</taxon>
        <taxon>Panagrolaimomorpha</taxon>
        <taxon>Strongyloidoidea</taxon>
        <taxon>Alloionematidae</taxon>
        <taxon>Rhabditophanes</taxon>
    </lineage>
</organism>
<reference evidence="2" key="1">
    <citation type="submission" date="2016-11" db="UniProtKB">
        <authorList>
            <consortium name="WormBaseParasite"/>
        </authorList>
    </citation>
    <scope>IDENTIFICATION</scope>
    <source>
        <strain evidence="2">KR3021</strain>
    </source>
</reference>
<protein>
    <submittedName>
        <fullName evidence="2">Secreted protein</fullName>
    </submittedName>
</protein>
<accession>A0AC35U654</accession>
<dbReference type="Proteomes" id="UP000095286">
    <property type="component" value="Unplaced"/>
</dbReference>
<dbReference type="WBParaSite" id="RSKR_0000819700.1">
    <property type="protein sequence ID" value="RSKR_0000819700.1"/>
    <property type="gene ID" value="RSKR_0000819700"/>
</dbReference>
<proteinExistence type="predicted"/>
<name>A0AC35U654_9BILA</name>